<dbReference type="AlphaFoldDB" id="A0A6N9YG53"/>
<comment type="caution">
    <text evidence="3">The sequence shown here is derived from an EMBL/GenBank/DDBJ whole genome shotgun (WGS) entry which is preliminary data.</text>
</comment>
<keyword evidence="4" id="KW-1185">Reference proteome</keyword>
<dbReference type="RefSeq" id="WP_163815133.1">
    <property type="nucleotide sequence ID" value="NZ_JAAGOB010000001.1"/>
</dbReference>
<feature type="transmembrane region" description="Helical" evidence="2">
    <location>
        <begin position="80"/>
        <end position="101"/>
    </location>
</feature>
<evidence type="ECO:0000256" key="2">
    <source>
        <dbReference type="SAM" id="Phobius"/>
    </source>
</evidence>
<name>A0A6N9YG53_9ACTN</name>
<evidence type="ECO:0000313" key="3">
    <source>
        <dbReference type="EMBL" id="NED93859.1"/>
    </source>
</evidence>
<proteinExistence type="predicted"/>
<dbReference type="InterPro" id="IPR019051">
    <property type="entry name" value="Trp_biosyn_TM_oprn/chp"/>
</dbReference>
<sequence length="202" mass="20754">MSRPMRREYLGTLLLLAAGGVLGLVSAGRSWAMVHLRTSFAESSTAVSGNDLAPLVSAVPLVALAAVVLVPAVRGAGRRVAGGLLVLLAGAAIAATVVVAADLRGRVRQWVLDAPGQSDSVVEVTTYPAWPALVMLGSVMVAVAGGLIALRGPAWPGMGSRYERPGSARGTGRQPKELDTTQSKPNPAEAWDALDRGDDPTA</sequence>
<feature type="compositionally biased region" description="Basic and acidic residues" evidence="1">
    <location>
        <begin position="193"/>
        <end position="202"/>
    </location>
</feature>
<dbReference type="Proteomes" id="UP000469185">
    <property type="component" value="Unassembled WGS sequence"/>
</dbReference>
<evidence type="ECO:0000313" key="4">
    <source>
        <dbReference type="Proteomes" id="UP000469185"/>
    </source>
</evidence>
<keyword evidence="2" id="KW-0472">Membrane</keyword>
<keyword evidence="2" id="KW-0812">Transmembrane</keyword>
<feature type="transmembrane region" description="Helical" evidence="2">
    <location>
        <begin position="51"/>
        <end position="73"/>
    </location>
</feature>
<accession>A0A6N9YG53</accession>
<dbReference type="InterPro" id="IPR006311">
    <property type="entry name" value="TAT_signal"/>
</dbReference>
<evidence type="ECO:0000256" key="1">
    <source>
        <dbReference type="SAM" id="MobiDB-lite"/>
    </source>
</evidence>
<protein>
    <submittedName>
        <fullName evidence="3">Trp biosynthesis-associated membrane protein</fullName>
    </submittedName>
</protein>
<gene>
    <name evidence="3" type="ORF">G1H11_00835</name>
</gene>
<dbReference type="Pfam" id="PF09534">
    <property type="entry name" value="Trp_oprn_chp"/>
    <property type="match status" value="1"/>
</dbReference>
<feature type="region of interest" description="Disordered" evidence="1">
    <location>
        <begin position="159"/>
        <end position="202"/>
    </location>
</feature>
<feature type="transmembrane region" description="Helical" evidence="2">
    <location>
        <begin position="129"/>
        <end position="150"/>
    </location>
</feature>
<organism evidence="3 4">
    <name type="scientific">Phytoactinopolyspora alkaliphila</name>
    <dbReference type="NCBI Taxonomy" id="1783498"/>
    <lineage>
        <taxon>Bacteria</taxon>
        <taxon>Bacillati</taxon>
        <taxon>Actinomycetota</taxon>
        <taxon>Actinomycetes</taxon>
        <taxon>Jiangellales</taxon>
        <taxon>Jiangellaceae</taxon>
        <taxon>Phytoactinopolyspora</taxon>
    </lineage>
</organism>
<reference evidence="3 4" key="1">
    <citation type="submission" date="2020-02" db="EMBL/GenBank/DDBJ databases">
        <authorList>
            <person name="Li X.-J."/>
            <person name="Feng X.-M."/>
        </authorList>
    </citation>
    <scope>NUCLEOTIDE SEQUENCE [LARGE SCALE GENOMIC DNA]</scope>
    <source>
        <strain evidence="3 4">CGMCC 4.7225</strain>
    </source>
</reference>
<dbReference type="EMBL" id="JAAGOB010000001">
    <property type="protein sequence ID" value="NED93859.1"/>
    <property type="molecule type" value="Genomic_DNA"/>
</dbReference>
<keyword evidence="2" id="KW-1133">Transmembrane helix</keyword>
<dbReference type="PROSITE" id="PS51318">
    <property type="entry name" value="TAT"/>
    <property type="match status" value="1"/>
</dbReference>